<dbReference type="OrthoDB" id="9811889at2"/>
<dbReference type="Pfam" id="PF02518">
    <property type="entry name" value="HATPase_c"/>
    <property type="match status" value="1"/>
</dbReference>
<dbReference type="PRINTS" id="PR00344">
    <property type="entry name" value="BCTRLSENSOR"/>
</dbReference>
<evidence type="ECO:0000313" key="9">
    <source>
        <dbReference type="EMBL" id="SEW51162.1"/>
    </source>
</evidence>
<evidence type="ECO:0000256" key="6">
    <source>
        <dbReference type="SAM" id="Phobius"/>
    </source>
</evidence>
<comment type="catalytic activity">
    <reaction evidence="1">
        <text>ATP + protein L-histidine = ADP + protein N-phospho-L-histidine.</text>
        <dbReference type="EC" id="2.7.13.3"/>
    </reaction>
</comment>
<dbReference type="PROSITE" id="PS50109">
    <property type="entry name" value="HIS_KIN"/>
    <property type="match status" value="1"/>
</dbReference>
<organism evidence="9 10">
    <name type="scientific">Chitinophaga arvensicola</name>
    <dbReference type="NCBI Taxonomy" id="29529"/>
    <lineage>
        <taxon>Bacteria</taxon>
        <taxon>Pseudomonadati</taxon>
        <taxon>Bacteroidota</taxon>
        <taxon>Chitinophagia</taxon>
        <taxon>Chitinophagales</taxon>
        <taxon>Chitinophagaceae</taxon>
        <taxon>Chitinophaga</taxon>
    </lineage>
</organism>
<dbReference type="SMART" id="SM00448">
    <property type="entry name" value="REC"/>
    <property type="match status" value="1"/>
</dbReference>
<dbReference type="EMBL" id="FOJG01000002">
    <property type="protein sequence ID" value="SEW51162.1"/>
    <property type="molecule type" value="Genomic_DNA"/>
</dbReference>
<evidence type="ECO:0000259" key="8">
    <source>
        <dbReference type="PROSITE" id="PS50110"/>
    </source>
</evidence>
<gene>
    <name evidence="9" type="ORF">SAMN04488122_4152</name>
</gene>
<keyword evidence="6" id="KW-1133">Transmembrane helix</keyword>
<dbReference type="PROSITE" id="PS50110">
    <property type="entry name" value="RESPONSE_REGULATORY"/>
    <property type="match status" value="1"/>
</dbReference>
<dbReference type="Gene3D" id="3.30.565.10">
    <property type="entry name" value="Histidine kinase-like ATPase, C-terminal domain"/>
    <property type="match status" value="1"/>
</dbReference>
<dbReference type="Gene3D" id="1.10.287.130">
    <property type="match status" value="1"/>
</dbReference>
<keyword evidence="6" id="KW-0472">Membrane</keyword>
<dbReference type="RefSeq" id="WP_089897616.1">
    <property type="nucleotide sequence ID" value="NZ_FOJG01000002.1"/>
</dbReference>
<dbReference type="InterPro" id="IPR036890">
    <property type="entry name" value="HATPase_C_sf"/>
</dbReference>
<proteinExistence type="predicted"/>
<keyword evidence="4" id="KW-0902">Two-component regulatory system</keyword>
<dbReference type="FunFam" id="3.30.565.10:FF:000010">
    <property type="entry name" value="Sensor histidine kinase RcsC"/>
    <property type="match status" value="1"/>
</dbReference>
<dbReference type="PANTHER" id="PTHR45339">
    <property type="entry name" value="HYBRID SIGNAL TRANSDUCTION HISTIDINE KINASE J"/>
    <property type="match status" value="1"/>
</dbReference>
<dbReference type="Pfam" id="PF00072">
    <property type="entry name" value="Response_reg"/>
    <property type="match status" value="1"/>
</dbReference>
<dbReference type="InterPro" id="IPR004358">
    <property type="entry name" value="Sig_transdc_His_kin-like_C"/>
</dbReference>
<keyword evidence="9" id="KW-0418">Kinase</keyword>
<evidence type="ECO:0000256" key="3">
    <source>
        <dbReference type="ARBA" id="ARBA00022553"/>
    </source>
</evidence>
<dbReference type="SUPFAM" id="SSF47384">
    <property type="entry name" value="Homodimeric domain of signal transducing histidine kinase"/>
    <property type="match status" value="1"/>
</dbReference>
<dbReference type="Pfam" id="PF00512">
    <property type="entry name" value="HisKA"/>
    <property type="match status" value="1"/>
</dbReference>
<dbReference type="InterPro" id="IPR003661">
    <property type="entry name" value="HisK_dim/P_dom"/>
</dbReference>
<evidence type="ECO:0000256" key="2">
    <source>
        <dbReference type="ARBA" id="ARBA00012438"/>
    </source>
</evidence>
<dbReference type="CDD" id="cd16922">
    <property type="entry name" value="HATPase_EvgS-ArcB-TorS-like"/>
    <property type="match status" value="1"/>
</dbReference>
<dbReference type="InterPro" id="IPR011006">
    <property type="entry name" value="CheY-like_superfamily"/>
</dbReference>
<protein>
    <recommendedName>
        <fullName evidence="2">histidine kinase</fullName>
        <ecNumber evidence="2">2.7.13.3</ecNumber>
    </recommendedName>
</protein>
<feature type="modified residue" description="4-aspartylphosphate" evidence="5">
    <location>
        <position position="646"/>
    </location>
</feature>
<dbReference type="InterPro" id="IPR005467">
    <property type="entry name" value="His_kinase_dom"/>
</dbReference>
<dbReference type="GO" id="GO:0000155">
    <property type="term" value="F:phosphorelay sensor kinase activity"/>
    <property type="evidence" value="ECO:0007669"/>
    <property type="project" value="InterPro"/>
</dbReference>
<dbReference type="SMART" id="SM00388">
    <property type="entry name" value="HisKA"/>
    <property type="match status" value="1"/>
</dbReference>
<dbReference type="InterPro" id="IPR003594">
    <property type="entry name" value="HATPase_dom"/>
</dbReference>
<dbReference type="STRING" id="29529.SAMN04488122_4152"/>
<dbReference type="SUPFAM" id="SSF55874">
    <property type="entry name" value="ATPase domain of HSP90 chaperone/DNA topoisomerase II/histidine kinase"/>
    <property type="match status" value="1"/>
</dbReference>
<evidence type="ECO:0000259" key="7">
    <source>
        <dbReference type="PROSITE" id="PS50109"/>
    </source>
</evidence>
<dbReference type="Proteomes" id="UP000199310">
    <property type="component" value="Unassembled WGS sequence"/>
</dbReference>
<evidence type="ECO:0000256" key="1">
    <source>
        <dbReference type="ARBA" id="ARBA00000085"/>
    </source>
</evidence>
<dbReference type="InterPro" id="IPR001789">
    <property type="entry name" value="Sig_transdc_resp-reg_receiver"/>
</dbReference>
<keyword evidence="9" id="KW-0808">Transferase</keyword>
<dbReference type="EC" id="2.7.13.3" evidence="2"/>
<evidence type="ECO:0000256" key="4">
    <source>
        <dbReference type="ARBA" id="ARBA00023012"/>
    </source>
</evidence>
<dbReference type="CDD" id="cd00082">
    <property type="entry name" value="HisKA"/>
    <property type="match status" value="1"/>
</dbReference>
<keyword evidence="10" id="KW-1185">Reference proteome</keyword>
<sequence length="717" mass="80240">MRKSLLLFVVPLALVFLLLVLLFFSGYKIHHQSGQKLLRATDTLMLENPSIHLMDSALFTLNDAENNFRLYTVLYKRKYLETFSTELGQVLSMIDTVSGSLSGQSSNFAFTSLMKEKEGLSDRIATLKLTTDSMLTHSIKNEMVDRLLRSIPVYTVEQIKKEPVTMDTLNSIQQANTGKKGIFRRLGNAIANRNDTVNAQISIIVKTKGGKVIDKETYDALQLRKIVKDINTYYKNILTQQLNNRIKLDEEESTLAGTNIAMMEELKVLLTALREHATAQSREKKQAAHHIVRGSATKMLGIVIIGLVALLASLAAIAGATWMIRRNNRLLKAGKLAAEEQTRVRTDFLNNMSHEMRTPLNSVAGFTEQLSYTALNPAQQEIVNSITVATHMLVQVVNDVLDFSKLERDYISLTPQPFVLYQVFNEVVNIMRIQAVQKNLEFNASFEGDKNGQVKGDIFRLKQILLNLISNAIKYTEKGTITVTATLEPVSDRQSYFDFMVADTGDGIAPEALPHLFERFFQAGTSKSHLKGTGLGLAITKRLINLQGGEIEVSSELKKGSRFTGRIPYEKVTVPLMVPAVTNEIPTITGAHMEGRYVLIADDQEMNLLLLKLILTRWKCRFDMATDGQSALELFRGHHYDLVLLDVHMPVMDGIQVLEEIRKDKDPGKAAVVALALTANISADDETAFGKAGFNGWLMKPFREKEIYEVIMAHLKV</sequence>
<dbReference type="AlphaFoldDB" id="A0A1I0S6N2"/>
<dbReference type="PANTHER" id="PTHR45339:SF1">
    <property type="entry name" value="HYBRID SIGNAL TRANSDUCTION HISTIDINE KINASE J"/>
    <property type="match status" value="1"/>
</dbReference>
<feature type="domain" description="Response regulatory" evidence="8">
    <location>
        <begin position="597"/>
        <end position="715"/>
    </location>
</feature>
<feature type="domain" description="Histidine kinase" evidence="7">
    <location>
        <begin position="351"/>
        <end position="571"/>
    </location>
</feature>
<keyword evidence="6" id="KW-0812">Transmembrane</keyword>
<dbReference type="SMART" id="SM00387">
    <property type="entry name" value="HATPase_c"/>
    <property type="match status" value="1"/>
</dbReference>
<feature type="transmembrane region" description="Helical" evidence="6">
    <location>
        <begin position="299"/>
        <end position="324"/>
    </location>
</feature>
<dbReference type="Gene3D" id="3.40.50.2300">
    <property type="match status" value="1"/>
</dbReference>
<evidence type="ECO:0000313" key="10">
    <source>
        <dbReference type="Proteomes" id="UP000199310"/>
    </source>
</evidence>
<evidence type="ECO:0000256" key="5">
    <source>
        <dbReference type="PROSITE-ProRule" id="PRU00169"/>
    </source>
</evidence>
<accession>A0A1I0S6N2</accession>
<keyword evidence="3 5" id="KW-0597">Phosphoprotein</keyword>
<dbReference type="SUPFAM" id="SSF52172">
    <property type="entry name" value="CheY-like"/>
    <property type="match status" value="1"/>
</dbReference>
<reference evidence="10" key="1">
    <citation type="submission" date="2016-10" db="EMBL/GenBank/DDBJ databases">
        <authorList>
            <person name="Varghese N."/>
            <person name="Submissions S."/>
        </authorList>
    </citation>
    <scope>NUCLEOTIDE SEQUENCE [LARGE SCALE GENOMIC DNA]</scope>
    <source>
        <strain evidence="10">DSM 3695</strain>
    </source>
</reference>
<dbReference type="CDD" id="cd17546">
    <property type="entry name" value="REC_hyHK_CKI1_RcsC-like"/>
    <property type="match status" value="1"/>
</dbReference>
<dbReference type="InterPro" id="IPR036097">
    <property type="entry name" value="HisK_dim/P_sf"/>
</dbReference>
<name>A0A1I0S6N2_9BACT</name>